<sequence length="173" mass="18346">MTVRLRGHHLLCLLTFSGHGYTPGFTRNMERIARRLAAGEEAEMVEGPDDICVALVDELGPGDAHCTLCHVGERDRKAIAAVSERVGHPLAPPGRITFDHDTLARLRAAFFDGTIRAACEDCEWSAFCTAIAANGFAGTRLAAPRKAAAARSAALPPAAISAAGVAVRMPEEE</sequence>
<gene>
    <name evidence="1" type="ORF">SAMN02745172_01518</name>
</gene>
<organism evidence="1 2">
    <name type="scientific">Pseudoxanthobacter soli DSM 19599</name>
    <dbReference type="NCBI Taxonomy" id="1123029"/>
    <lineage>
        <taxon>Bacteria</taxon>
        <taxon>Pseudomonadati</taxon>
        <taxon>Pseudomonadota</taxon>
        <taxon>Alphaproteobacteria</taxon>
        <taxon>Hyphomicrobiales</taxon>
        <taxon>Segnochrobactraceae</taxon>
        <taxon>Pseudoxanthobacter</taxon>
    </lineage>
</organism>
<name>A0A1M7ZFH1_9HYPH</name>
<dbReference type="STRING" id="1123029.SAMN02745172_01518"/>
<dbReference type="Pfam" id="PF06935">
    <property type="entry name" value="DUF1284"/>
    <property type="match status" value="1"/>
</dbReference>
<keyword evidence="2" id="KW-1185">Reference proteome</keyword>
<dbReference type="Proteomes" id="UP000186406">
    <property type="component" value="Unassembled WGS sequence"/>
</dbReference>
<dbReference type="AlphaFoldDB" id="A0A1M7ZFH1"/>
<dbReference type="RefSeq" id="WP_073627044.1">
    <property type="nucleotide sequence ID" value="NZ_FRXO01000002.1"/>
</dbReference>
<protein>
    <recommendedName>
        <fullName evidence="3">DUF1284 domain-containing protein</fullName>
    </recommendedName>
</protein>
<dbReference type="InterPro" id="IPR009702">
    <property type="entry name" value="DUF1284"/>
</dbReference>
<evidence type="ECO:0000313" key="2">
    <source>
        <dbReference type="Proteomes" id="UP000186406"/>
    </source>
</evidence>
<accession>A0A1M7ZFH1</accession>
<evidence type="ECO:0008006" key="3">
    <source>
        <dbReference type="Google" id="ProtNLM"/>
    </source>
</evidence>
<reference evidence="1 2" key="1">
    <citation type="submission" date="2016-12" db="EMBL/GenBank/DDBJ databases">
        <authorList>
            <person name="Song W.-J."/>
            <person name="Kurnit D.M."/>
        </authorList>
    </citation>
    <scope>NUCLEOTIDE SEQUENCE [LARGE SCALE GENOMIC DNA]</scope>
    <source>
        <strain evidence="1 2">DSM 19599</strain>
    </source>
</reference>
<dbReference type="EMBL" id="FRXO01000002">
    <property type="protein sequence ID" value="SHO63650.1"/>
    <property type="molecule type" value="Genomic_DNA"/>
</dbReference>
<dbReference type="OrthoDB" id="6195504at2"/>
<proteinExistence type="predicted"/>
<evidence type="ECO:0000313" key="1">
    <source>
        <dbReference type="EMBL" id="SHO63650.1"/>
    </source>
</evidence>